<dbReference type="SMART" id="SM00487">
    <property type="entry name" value="DEXDc"/>
    <property type="match status" value="1"/>
</dbReference>
<dbReference type="PANTHER" id="PTHR47959:SF13">
    <property type="entry name" value="ATP-DEPENDENT RNA HELICASE RHLE"/>
    <property type="match status" value="1"/>
</dbReference>
<evidence type="ECO:0000256" key="6">
    <source>
        <dbReference type="PROSITE-ProRule" id="PRU00552"/>
    </source>
</evidence>
<feature type="domain" description="Helicase ATP-binding" evidence="9">
    <location>
        <begin position="32"/>
        <end position="208"/>
    </location>
</feature>
<proteinExistence type="inferred from homology"/>
<keyword evidence="1 7" id="KW-0547">Nucleotide-binding</keyword>
<name>A0AAW9QQF2_9BURK</name>
<dbReference type="GO" id="GO:0005524">
    <property type="term" value="F:ATP binding"/>
    <property type="evidence" value="ECO:0007669"/>
    <property type="project" value="UniProtKB-KW"/>
</dbReference>
<dbReference type="Gene3D" id="3.40.50.300">
    <property type="entry name" value="P-loop containing nucleotide triphosphate hydrolases"/>
    <property type="match status" value="2"/>
</dbReference>
<reference evidence="12 13" key="1">
    <citation type="submission" date="2024-02" db="EMBL/GenBank/DDBJ databases">
        <title>Genome sequence of Aquincola sp. MAHUQ-54.</title>
        <authorList>
            <person name="Huq M.A."/>
        </authorList>
    </citation>
    <scope>NUCLEOTIDE SEQUENCE [LARGE SCALE GENOMIC DNA]</scope>
    <source>
        <strain evidence="12 13">MAHUQ-54</strain>
    </source>
</reference>
<dbReference type="GO" id="GO:0016787">
    <property type="term" value="F:hydrolase activity"/>
    <property type="evidence" value="ECO:0007669"/>
    <property type="project" value="UniProtKB-KW"/>
</dbReference>
<dbReference type="InterPro" id="IPR044742">
    <property type="entry name" value="DEAD/DEAH_RhlB"/>
</dbReference>
<dbReference type="InterPro" id="IPR001650">
    <property type="entry name" value="Helicase_C-like"/>
</dbReference>
<dbReference type="PROSITE" id="PS51194">
    <property type="entry name" value="HELICASE_CTER"/>
    <property type="match status" value="1"/>
</dbReference>
<keyword evidence="2 7" id="KW-0378">Hydrolase</keyword>
<feature type="short sequence motif" description="Q motif" evidence="6">
    <location>
        <begin position="1"/>
        <end position="29"/>
    </location>
</feature>
<evidence type="ECO:0000256" key="2">
    <source>
        <dbReference type="ARBA" id="ARBA00022801"/>
    </source>
</evidence>
<dbReference type="GO" id="GO:0005829">
    <property type="term" value="C:cytosol"/>
    <property type="evidence" value="ECO:0007669"/>
    <property type="project" value="TreeGrafter"/>
</dbReference>
<keyword evidence="4 7" id="KW-0067">ATP-binding</keyword>
<feature type="domain" description="DEAD-box RNA helicase Q" evidence="11">
    <location>
        <begin position="1"/>
        <end position="29"/>
    </location>
</feature>
<dbReference type="Pfam" id="PF00270">
    <property type="entry name" value="DEAD"/>
    <property type="match status" value="1"/>
</dbReference>
<dbReference type="GO" id="GO:0003676">
    <property type="term" value="F:nucleic acid binding"/>
    <property type="evidence" value="ECO:0007669"/>
    <property type="project" value="InterPro"/>
</dbReference>
<evidence type="ECO:0000259" key="10">
    <source>
        <dbReference type="PROSITE" id="PS51194"/>
    </source>
</evidence>
<dbReference type="InterPro" id="IPR014001">
    <property type="entry name" value="Helicase_ATP-bd"/>
</dbReference>
<evidence type="ECO:0000313" key="12">
    <source>
        <dbReference type="EMBL" id="MEF7616825.1"/>
    </source>
</evidence>
<dbReference type="InterPro" id="IPR050079">
    <property type="entry name" value="DEAD_box_RNA_helicase"/>
</dbReference>
<organism evidence="12 13">
    <name type="scientific">Aquincola agrisoli</name>
    <dbReference type="NCBI Taxonomy" id="3119538"/>
    <lineage>
        <taxon>Bacteria</taxon>
        <taxon>Pseudomonadati</taxon>
        <taxon>Pseudomonadota</taxon>
        <taxon>Betaproteobacteria</taxon>
        <taxon>Burkholderiales</taxon>
        <taxon>Sphaerotilaceae</taxon>
        <taxon>Aquincola</taxon>
    </lineage>
</organism>
<protein>
    <submittedName>
        <fullName evidence="12">DEAD/DEAH box helicase</fullName>
        <ecNumber evidence="12">3.6.4.-</ecNumber>
    </submittedName>
</protein>
<keyword evidence="3 7" id="KW-0347">Helicase</keyword>
<evidence type="ECO:0000256" key="4">
    <source>
        <dbReference type="ARBA" id="ARBA00022840"/>
    </source>
</evidence>
<keyword evidence="13" id="KW-1185">Reference proteome</keyword>
<gene>
    <name evidence="12" type="ORF">V4F39_23125</name>
</gene>
<feature type="domain" description="Helicase C-terminal" evidence="10">
    <location>
        <begin position="235"/>
        <end position="385"/>
    </location>
</feature>
<evidence type="ECO:0000259" key="9">
    <source>
        <dbReference type="PROSITE" id="PS51192"/>
    </source>
</evidence>
<dbReference type="AlphaFoldDB" id="A0AAW9QQF2"/>
<dbReference type="EMBL" id="JAZIBG010000049">
    <property type="protein sequence ID" value="MEF7616825.1"/>
    <property type="molecule type" value="Genomic_DNA"/>
</dbReference>
<accession>A0AAW9QQF2</accession>
<dbReference type="CDD" id="cd00268">
    <property type="entry name" value="DEADc"/>
    <property type="match status" value="1"/>
</dbReference>
<evidence type="ECO:0000256" key="8">
    <source>
        <dbReference type="SAM" id="MobiDB-lite"/>
    </source>
</evidence>
<dbReference type="Proteomes" id="UP001336250">
    <property type="component" value="Unassembled WGS sequence"/>
</dbReference>
<dbReference type="InterPro" id="IPR000629">
    <property type="entry name" value="RNA-helicase_DEAD-box_CS"/>
</dbReference>
<feature type="region of interest" description="Disordered" evidence="8">
    <location>
        <begin position="385"/>
        <end position="418"/>
    </location>
</feature>
<dbReference type="PROSITE" id="PS51195">
    <property type="entry name" value="Q_MOTIF"/>
    <property type="match status" value="1"/>
</dbReference>
<comment type="caution">
    <text evidence="12">The sequence shown here is derived from an EMBL/GenBank/DDBJ whole genome shotgun (WGS) entry which is preliminary data.</text>
</comment>
<evidence type="ECO:0000256" key="5">
    <source>
        <dbReference type="ARBA" id="ARBA00038437"/>
    </source>
</evidence>
<dbReference type="Pfam" id="PF00271">
    <property type="entry name" value="Helicase_C"/>
    <property type="match status" value="1"/>
</dbReference>
<dbReference type="PROSITE" id="PS00039">
    <property type="entry name" value="DEAD_ATP_HELICASE"/>
    <property type="match status" value="1"/>
</dbReference>
<dbReference type="GO" id="GO:0003724">
    <property type="term" value="F:RNA helicase activity"/>
    <property type="evidence" value="ECO:0007669"/>
    <property type="project" value="InterPro"/>
</dbReference>
<dbReference type="SMART" id="SM00490">
    <property type="entry name" value="HELICc"/>
    <property type="match status" value="1"/>
</dbReference>
<evidence type="ECO:0000256" key="3">
    <source>
        <dbReference type="ARBA" id="ARBA00022806"/>
    </source>
</evidence>
<dbReference type="PROSITE" id="PS51192">
    <property type="entry name" value="HELICASE_ATP_BIND_1"/>
    <property type="match status" value="1"/>
</dbReference>
<evidence type="ECO:0000256" key="7">
    <source>
        <dbReference type="RuleBase" id="RU000492"/>
    </source>
</evidence>
<dbReference type="SUPFAM" id="SSF52540">
    <property type="entry name" value="P-loop containing nucleoside triphosphate hydrolases"/>
    <property type="match status" value="1"/>
</dbReference>
<evidence type="ECO:0000313" key="13">
    <source>
        <dbReference type="Proteomes" id="UP001336250"/>
    </source>
</evidence>
<dbReference type="CDD" id="cd18787">
    <property type="entry name" value="SF2_C_DEAD"/>
    <property type="match status" value="1"/>
</dbReference>
<dbReference type="EC" id="3.6.4.-" evidence="12"/>
<dbReference type="InterPro" id="IPR027417">
    <property type="entry name" value="P-loop_NTPase"/>
</dbReference>
<dbReference type="PANTHER" id="PTHR47959">
    <property type="entry name" value="ATP-DEPENDENT RNA HELICASE RHLE-RELATED"/>
    <property type="match status" value="1"/>
</dbReference>
<evidence type="ECO:0000256" key="1">
    <source>
        <dbReference type="ARBA" id="ARBA00022741"/>
    </source>
</evidence>
<dbReference type="InterPro" id="IPR014014">
    <property type="entry name" value="RNA_helicase_DEAD_Q_motif"/>
</dbReference>
<dbReference type="InterPro" id="IPR011545">
    <property type="entry name" value="DEAD/DEAH_box_helicase_dom"/>
</dbReference>
<evidence type="ECO:0000259" key="11">
    <source>
        <dbReference type="PROSITE" id="PS51195"/>
    </source>
</evidence>
<comment type="similarity">
    <text evidence="5 7">Belongs to the DEAD box helicase family.</text>
</comment>
<sequence length="418" mass="44112">MSFASTGLCPALLDAVEQRGYAAPTGIQATAIPAILRGGDVLGQAQTGSGKTAAFVLPVLQQLLATHRATPRQLRALIVVPTRELAAQVGETVRGFAQSLEVPVKTVTVFGGVSINPQMMALRGGADIVVATPGRLLDLVDHNALRLAGIATLVLDEADRLFDLGFADELQRLLALLPPRRQNLFFSATFPPAVEALANGVLRQPARLKAEPMPPAQQPAIVQRAIAVDPGRRTQLLRHLIEQGNVRQALVFAGSRYTTELVAHKLSKAGLAAAPLHGELSQGARTDALAAFKAGGLRVLVATDLAARGLHIAGLPLVVNYDLPRAAVDYVHRIGRTGRAGQEGMAISFVSAATEAHFRLIEKRQQLRVAREQIAGFEPTEAAVADTTPPLADATGGVKGRRKSKKDKLREAAAQGGG</sequence>
<dbReference type="RefSeq" id="WP_332292530.1">
    <property type="nucleotide sequence ID" value="NZ_JAZIBG010000049.1"/>
</dbReference>